<keyword evidence="5" id="KW-0175">Coiled coil</keyword>
<evidence type="ECO:0000256" key="4">
    <source>
        <dbReference type="ARBA" id="ARBA00023242"/>
    </source>
</evidence>
<protein>
    <submittedName>
        <fullName evidence="9">Transcription factor bHLH162-like isoform X1</fullName>
    </submittedName>
</protein>
<comment type="subcellular location">
    <subcellularLocation>
        <location evidence="1">Nucleus</location>
    </subcellularLocation>
</comment>
<evidence type="ECO:0000256" key="3">
    <source>
        <dbReference type="ARBA" id="ARBA00023163"/>
    </source>
</evidence>
<dbReference type="InterPro" id="IPR036638">
    <property type="entry name" value="HLH_DNA-bd_sf"/>
</dbReference>
<dbReference type="PROSITE" id="PS50888">
    <property type="entry name" value="BHLH"/>
    <property type="match status" value="1"/>
</dbReference>
<dbReference type="InterPro" id="IPR011598">
    <property type="entry name" value="bHLH_dom"/>
</dbReference>
<evidence type="ECO:0000256" key="6">
    <source>
        <dbReference type="SAM" id="MobiDB-lite"/>
    </source>
</evidence>
<evidence type="ECO:0000256" key="2">
    <source>
        <dbReference type="ARBA" id="ARBA00023015"/>
    </source>
</evidence>
<dbReference type="PANTHER" id="PTHR13935:SF46">
    <property type="entry name" value="TRANSCRIPTION FACTOR BHLH167-RELATED"/>
    <property type="match status" value="1"/>
</dbReference>
<dbReference type="Gene3D" id="4.10.280.10">
    <property type="entry name" value="Helix-loop-helix DNA-binding domain"/>
    <property type="match status" value="1"/>
</dbReference>
<evidence type="ECO:0000313" key="9">
    <source>
        <dbReference type="RefSeq" id="XP_048138366.1"/>
    </source>
</evidence>
<keyword evidence="4" id="KW-0539">Nucleus</keyword>
<dbReference type="Pfam" id="PF00010">
    <property type="entry name" value="HLH"/>
    <property type="match status" value="1"/>
</dbReference>
<feature type="coiled-coil region" evidence="5">
    <location>
        <begin position="108"/>
        <end position="142"/>
    </location>
</feature>
<dbReference type="RefSeq" id="XP_048138366.1">
    <property type="nucleotide sequence ID" value="XM_048282409.1"/>
</dbReference>
<dbReference type="Proteomes" id="UP000827889">
    <property type="component" value="Chromosome 7"/>
</dbReference>
<feature type="region of interest" description="Disordered" evidence="6">
    <location>
        <begin position="56"/>
        <end position="78"/>
    </location>
</feature>
<feature type="domain" description="BHLH" evidence="7">
    <location>
        <begin position="70"/>
        <end position="125"/>
    </location>
</feature>
<sequence length="247" mass="27986">MPANIRPLHTENTSCRKSQESLKTRSLCSCNCLLLLFRLDKLYVLRVNDTRADQIRNKKMKKSASNSQSSAKVERKTVEKNRRIRMKVLCSKLASLVPQHPITTSKELLSQQDLLDQAATHIKQLKEKIEGLKLRKEQALLQSKGIGTSSYLTSPDDQGAQLGFVLPVFELRNHGLGLEVILISGRRKNFMLYEVINILEEEGAEVLSASSSVIGDKIFHTLHAQVRLCRVGVETTRVRERLKELIR</sequence>
<reference evidence="9" key="1">
    <citation type="submission" date="2025-08" db="UniProtKB">
        <authorList>
            <consortium name="RefSeq"/>
        </authorList>
    </citation>
    <scope>IDENTIFICATION</scope>
    <source>
        <tissue evidence="9">Leaf</tissue>
    </source>
</reference>
<name>A0ABM3HP41_9MYRT</name>
<dbReference type="GeneID" id="125312477"/>
<evidence type="ECO:0000256" key="5">
    <source>
        <dbReference type="SAM" id="Coils"/>
    </source>
</evidence>
<proteinExistence type="predicted"/>
<keyword evidence="3" id="KW-0804">Transcription</keyword>
<dbReference type="SUPFAM" id="SSF47459">
    <property type="entry name" value="HLH, helix-loop-helix DNA-binding domain"/>
    <property type="match status" value="1"/>
</dbReference>
<dbReference type="SMART" id="SM00353">
    <property type="entry name" value="HLH"/>
    <property type="match status" value="1"/>
</dbReference>
<evidence type="ECO:0000313" key="8">
    <source>
        <dbReference type="Proteomes" id="UP000827889"/>
    </source>
</evidence>
<keyword evidence="2" id="KW-0805">Transcription regulation</keyword>
<gene>
    <name evidence="9" type="primary">LOC125312477</name>
</gene>
<accession>A0ABM3HP41</accession>
<dbReference type="InterPro" id="IPR015660">
    <property type="entry name" value="MASH1/Ascl1a-like"/>
</dbReference>
<keyword evidence="8" id="KW-1185">Reference proteome</keyword>
<evidence type="ECO:0000259" key="7">
    <source>
        <dbReference type="PROSITE" id="PS50888"/>
    </source>
</evidence>
<dbReference type="PANTHER" id="PTHR13935">
    <property type="entry name" value="ACHAETE-SCUTE TRANSCRIPTION FACTOR-RELATED"/>
    <property type="match status" value="1"/>
</dbReference>
<evidence type="ECO:0000256" key="1">
    <source>
        <dbReference type="ARBA" id="ARBA00004123"/>
    </source>
</evidence>
<organism evidence="8 9">
    <name type="scientific">Rhodamnia argentea</name>
    <dbReference type="NCBI Taxonomy" id="178133"/>
    <lineage>
        <taxon>Eukaryota</taxon>
        <taxon>Viridiplantae</taxon>
        <taxon>Streptophyta</taxon>
        <taxon>Embryophyta</taxon>
        <taxon>Tracheophyta</taxon>
        <taxon>Spermatophyta</taxon>
        <taxon>Magnoliopsida</taxon>
        <taxon>eudicotyledons</taxon>
        <taxon>Gunneridae</taxon>
        <taxon>Pentapetalae</taxon>
        <taxon>rosids</taxon>
        <taxon>malvids</taxon>
        <taxon>Myrtales</taxon>
        <taxon>Myrtaceae</taxon>
        <taxon>Myrtoideae</taxon>
        <taxon>Myrteae</taxon>
        <taxon>Australasian group</taxon>
        <taxon>Rhodamnia</taxon>
    </lineage>
</organism>